<dbReference type="InterPro" id="IPR010131">
    <property type="entry name" value="MdtP/NodT-like"/>
</dbReference>
<feature type="chain" id="PRO_5045001992" evidence="2">
    <location>
        <begin position="28"/>
        <end position="490"/>
    </location>
</feature>
<evidence type="ECO:0000313" key="4">
    <source>
        <dbReference type="Proteomes" id="UP001567350"/>
    </source>
</evidence>
<dbReference type="PANTHER" id="PTHR30203">
    <property type="entry name" value="OUTER MEMBRANE CATION EFFLUX PROTEIN"/>
    <property type="match status" value="1"/>
</dbReference>
<keyword evidence="4" id="KW-1185">Reference proteome</keyword>
<keyword evidence="2" id="KW-0472">Membrane</keyword>
<name>A0ABV4IB23_9BURK</name>
<protein>
    <submittedName>
        <fullName evidence="3">Efflux transporter outer membrane subunit</fullName>
    </submittedName>
</protein>
<proteinExistence type="inferred from homology"/>
<keyword evidence="2" id="KW-0732">Signal</keyword>
<dbReference type="EMBL" id="JBGJLR010000004">
    <property type="protein sequence ID" value="MEZ2739050.1"/>
    <property type="molecule type" value="Genomic_DNA"/>
</dbReference>
<sequence>MKQQTLTMRPVVAAAVAAALLSACNLAPTYQQPAGMVPDTVAAQAGAPVQASEAALSYAQAQAWIQSLQLREVVALALSHNRDLRVALDNMEKARAQYGITRADLLPSITAQGQGTRSRTSAELSPAGQSSVNEQYTAQLGFTSYEIDFWGRVRNLSEAGLQAFLQSEGNQRNVQIGLVADVSNAWLTLAADMARLQLAQDTLASREKAYALTKRMFEIGSTSGLVLAQNLSTVETARVDVAAYTSQVARDRNALHLLVGGAVPAELLPSVQTLAVNDANNLALLPVPQALPSSVLLQRPDVQAAEHNLRAMNANIGAARAALFPSITLTGSVGSGSRELDTLFGGGTGTWSFMPQIKLPIFEGGRLRAGVQVAEANQRIALSQYEKAVQTAFKEVADALADRAQWGERLGAQTGMVLATQKAFDLSEARFQAGVDNYLTVLDAQRSLYAAQQTLISLRLSEQINRVTLWKALGGQEALALVSGAQEIAK</sequence>
<dbReference type="SUPFAM" id="SSF56954">
    <property type="entry name" value="Outer membrane efflux proteins (OEP)"/>
    <property type="match status" value="1"/>
</dbReference>
<dbReference type="NCBIfam" id="TIGR01845">
    <property type="entry name" value="outer_NodT"/>
    <property type="match status" value="1"/>
</dbReference>
<comment type="similarity">
    <text evidence="1 2">Belongs to the outer membrane factor (OMF) (TC 1.B.17) family.</text>
</comment>
<evidence type="ECO:0000313" key="3">
    <source>
        <dbReference type="EMBL" id="MEZ2739050.1"/>
    </source>
</evidence>
<organism evidence="3 4">
    <name type="scientific">Comamonas jiangduensis</name>
    <dbReference type="NCBI Taxonomy" id="1194168"/>
    <lineage>
        <taxon>Bacteria</taxon>
        <taxon>Pseudomonadati</taxon>
        <taxon>Pseudomonadota</taxon>
        <taxon>Betaproteobacteria</taxon>
        <taxon>Burkholderiales</taxon>
        <taxon>Comamonadaceae</taxon>
        <taxon>Comamonas</taxon>
    </lineage>
</organism>
<dbReference type="Gene3D" id="2.20.200.10">
    <property type="entry name" value="Outer membrane efflux proteins (OEP)"/>
    <property type="match status" value="1"/>
</dbReference>
<keyword evidence="2" id="KW-0812">Transmembrane</keyword>
<comment type="subcellular location">
    <subcellularLocation>
        <location evidence="2">Cell membrane</location>
        <topology evidence="2">Lipid-anchor</topology>
    </subcellularLocation>
</comment>
<feature type="signal peptide" evidence="2">
    <location>
        <begin position="1"/>
        <end position="27"/>
    </location>
</feature>
<keyword evidence="2" id="KW-1134">Transmembrane beta strand</keyword>
<comment type="caution">
    <text evidence="3">The sequence shown here is derived from an EMBL/GenBank/DDBJ whole genome shotgun (WGS) entry which is preliminary data.</text>
</comment>
<gene>
    <name evidence="3" type="ORF">ACBP88_06160</name>
</gene>
<dbReference type="PANTHER" id="PTHR30203:SF32">
    <property type="entry name" value="CATION EFFLUX SYSTEM PROTEIN CUSC"/>
    <property type="match status" value="1"/>
</dbReference>
<evidence type="ECO:0000256" key="1">
    <source>
        <dbReference type="ARBA" id="ARBA00007613"/>
    </source>
</evidence>
<dbReference type="Proteomes" id="UP001567350">
    <property type="component" value="Unassembled WGS sequence"/>
</dbReference>
<dbReference type="RefSeq" id="WP_370891310.1">
    <property type="nucleotide sequence ID" value="NZ_JBGJLR010000004.1"/>
</dbReference>
<keyword evidence="2" id="KW-0564">Palmitate</keyword>
<dbReference type="PROSITE" id="PS51257">
    <property type="entry name" value="PROKAR_LIPOPROTEIN"/>
    <property type="match status" value="1"/>
</dbReference>
<keyword evidence="2" id="KW-0449">Lipoprotein</keyword>
<accession>A0ABV4IB23</accession>
<reference evidence="3 4" key="1">
    <citation type="submission" date="2024-08" db="EMBL/GenBank/DDBJ databases">
        <authorList>
            <person name="Feng Z."/>
            <person name="Ronholm J."/>
        </authorList>
    </citation>
    <scope>NUCLEOTIDE SEQUENCE [LARGE SCALE GENOMIC DNA]</scope>
    <source>
        <strain evidence="3 4">4-AB0-8</strain>
    </source>
</reference>
<evidence type="ECO:0000256" key="2">
    <source>
        <dbReference type="RuleBase" id="RU362097"/>
    </source>
</evidence>
<dbReference type="Gene3D" id="1.20.1600.10">
    <property type="entry name" value="Outer membrane efflux proteins (OEP)"/>
    <property type="match status" value="1"/>
</dbReference>
<dbReference type="InterPro" id="IPR003423">
    <property type="entry name" value="OMP_efflux"/>
</dbReference>
<dbReference type="Pfam" id="PF02321">
    <property type="entry name" value="OEP"/>
    <property type="match status" value="2"/>
</dbReference>